<evidence type="ECO:0000313" key="2">
    <source>
        <dbReference type="Proteomes" id="UP000198802"/>
    </source>
</evidence>
<dbReference type="PANTHER" id="PTHR35399:SF2">
    <property type="entry name" value="DUF839 DOMAIN-CONTAINING PROTEIN"/>
    <property type="match status" value="1"/>
</dbReference>
<dbReference type="PROSITE" id="PS51318">
    <property type="entry name" value="TAT"/>
    <property type="match status" value="1"/>
</dbReference>
<dbReference type="AlphaFoldDB" id="A0A0S4QNA7"/>
<accession>A0A0S4QNA7</accession>
<proteinExistence type="predicted"/>
<dbReference type="RefSeq" id="WP_091277781.1">
    <property type="nucleotide sequence ID" value="NZ_FAOZ01000009.1"/>
</dbReference>
<dbReference type="PANTHER" id="PTHR35399">
    <property type="entry name" value="SLR8030 PROTEIN"/>
    <property type="match status" value="1"/>
</dbReference>
<keyword evidence="2" id="KW-1185">Reference proteome</keyword>
<dbReference type="EMBL" id="FAOZ01000009">
    <property type="protein sequence ID" value="CUU56915.1"/>
    <property type="molecule type" value="Genomic_DNA"/>
</dbReference>
<evidence type="ECO:0008006" key="3">
    <source>
        <dbReference type="Google" id="ProtNLM"/>
    </source>
</evidence>
<gene>
    <name evidence="1" type="ORF">Ga0074812_109135</name>
</gene>
<dbReference type="SUPFAM" id="SSF101898">
    <property type="entry name" value="NHL repeat"/>
    <property type="match status" value="1"/>
</dbReference>
<dbReference type="InterPro" id="IPR008557">
    <property type="entry name" value="PhoX"/>
</dbReference>
<organism evidence="1 2">
    <name type="scientific">Parafrankia irregularis</name>
    <dbReference type="NCBI Taxonomy" id="795642"/>
    <lineage>
        <taxon>Bacteria</taxon>
        <taxon>Bacillati</taxon>
        <taxon>Actinomycetota</taxon>
        <taxon>Actinomycetes</taxon>
        <taxon>Frankiales</taxon>
        <taxon>Frankiaceae</taxon>
        <taxon>Parafrankia</taxon>
    </lineage>
</organism>
<dbReference type="Proteomes" id="UP000198802">
    <property type="component" value="Unassembled WGS sequence"/>
</dbReference>
<name>A0A0S4QNA7_9ACTN</name>
<dbReference type="InterPro" id="IPR006311">
    <property type="entry name" value="TAT_signal"/>
</dbReference>
<sequence length="648" mass="69118">MRDTDDAASNPTDNPSLSDIIATRLSRRTLVGGGIAAVTAGFLGVAGAGAAGASGPAVGRPGGGIGSGGSGHGSSRLLGFAEVPISTADAVVVPEGYTVQVLIPWGTPLARNGPAWKKDGSNSAADQTLQVGMHHDGMHFFPTGRGSDANREGLLVVNHEYVDQKLLFPDGDAVLTPEKVGKALAAHGVSVIAIRQQGGKWTNVDSRYNRRVTGATPVTFSGPVTLRHAELASNNAALGTLNNCANGHTPWGTYLTCEENWNSYFGTTDTTWTPSAAQSRYGVSAAGGGYKWHTADARFDVAKNPKELNRFGWVVEIDPFAPKSTPVKRTALGRIKHEGATVVEHDERIVVYTGDDENGEYLYKFVGSQSWKKLRREGRSPLDHGTLYVATFADNGTGTWVPLVFGQGRLTAAAGFTDQADVLLRTRQAADAVGATKLDRPEWVTVHPRTGDVFVSLTNGTSGSTAVNPRKTNIYGHILRFREKKGNCTELSFTWDIAFYAGDPSYLPEGEFVPANQPLFGSPDGLWVDPDGRLWIETDVSNSSQNLATRKYDHIGNNQMLAADPGTGEIRRFLTGPRGSEITGITATPDGTSLFVNIQHPGEATAFFGEPTPANPRAVSNWPDFDPAGRPRAATVVIRRKDGRKIGS</sequence>
<reference evidence="2" key="1">
    <citation type="submission" date="2015-11" db="EMBL/GenBank/DDBJ databases">
        <authorList>
            <person name="Varghese N."/>
        </authorList>
    </citation>
    <scope>NUCLEOTIDE SEQUENCE [LARGE SCALE GENOMIC DNA]</scope>
    <source>
        <strain evidence="2">DSM 45899</strain>
    </source>
</reference>
<protein>
    <recommendedName>
        <fullName evidence="3">PhoX family phosphatase</fullName>
    </recommendedName>
</protein>
<evidence type="ECO:0000313" key="1">
    <source>
        <dbReference type="EMBL" id="CUU56915.1"/>
    </source>
</evidence>
<dbReference type="Pfam" id="PF05787">
    <property type="entry name" value="PhoX"/>
    <property type="match status" value="1"/>
</dbReference>